<feature type="region of interest" description="Disordered" evidence="1">
    <location>
        <begin position="161"/>
        <end position="180"/>
    </location>
</feature>
<sequence length="180" mass="19457">MSEKEHPTSGRIPVGFIVIGIYKVATAVLALSLAIGLMRLYQGDARASLERLVRGVGLDPEDSIVHPLLLRLAELERRQLYGVLAGMAGYAALRVVEGVAILRGRRWGEFLIVVSSVSLLPLEVWEIARHGGPIRVGALALNLAIVAYLVGRLGREGGVFRSTRSTTRGQSGSEPRNVRP</sequence>
<feature type="compositionally biased region" description="Low complexity" evidence="1">
    <location>
        <begin position="161"/>
        <end position="173"/>
    </location>
</feature>
<keyword evidence="2" id="KW-1133">Transmembrane helix</keyword>
<organism evidence="3 4">
    <name type="scientific">Aquisphaera giovannonii</name>
    <dbReference type="NCBI Taxonomy" id="406548"/>
    <lineage>
        <taxon>Bacteria</taxon>
        <taxon>Pseudomonadati</taxon>
        <taxon>Planctomycetota</taxon>
        <taxon>Planctomycetia</taxon>
        <taxon>Isosphaerales</taxon>
        <taxon>Isosphaeraceae</taxon>
        <taxon>Aquisphaera</taxon>
    </lineage>
</organism>
<accession>A0A5B9W8I6</accession>
<evidence type="ECO:0000313" key="3">
    <source>
        <dbReference type="EMBL" id="QEH36942.1"/>
    </source>
</evidence>
<protein>
    <recommendedName>
        <fullName evidence="5">DUF2127 domain-containing protein</fullName>
    </recommendedName>
</protein>
<proteinExistence type="predicted"/>
<reference evidence="3 4" key="1">
    <citation type="submission" date="2019-08" db="EMBL/GenBank/DDBJ databases">
        <title>Deep-cultivation of Planctomycetes and their phenomic and genomic characterization uncovers novel biology.</title>
        <authorList>
            <person name="Wiegand S."/>
            <person name="Jogler M."/>
            <person name="Boedeker C."/>
            <person name="Pinto D."/>
            <person name="Vollmers J."/>
            <person name="Rivas-Marin E."/>
            <person name="Kohn T."/>
            <person name="Peeters S.H."/>
            <person name="Heuer A."/>
            <person name="Rast P."/>
            <person name="Oberbeckmann S."/>
            <person name="Bunk B."/>
            <person name="Jeske O."/>
            <person name="Meyerdierks A."/>
            <person name="Storesund J.E."/>
            <person name="Kallscheuer N."/>
            <person name="Luecker S."/>
            <person name="Lage O.M."/>
            <person name="Pohl T."/>
            <person name="Merkel B.J."/>
            <person name="Hornburger P."/>
            <person name="Mueller R.-W."/>
            <person name="Bruemmer F."/>
            <person name="Labrenz M."/>
            <person name="Spormann A.M."/>
            <person name="Op den Camp H."/>
            <person name="Overmann J."/>
            <person name="Amann R."/>
            <person name="Jetten M.S.M."/>
            <person name="Mascher T."/>
            <person name="Medema M.H."/>
            <person name="Devos D.P."/>
            <person name="Kaster A.-K."/>
            <person name="Ovreas L."/>
            <person name="Rohde M."/>
            <person name="Galperin M.Y."/>
            <person name="Jogler C."/>
        </authorList>
    </citation>
    <scope>NUCLEOTIDE SEQUENCE [LARGE SCALE GENOMIC DNA]</scope>
    <source>
        <strain evidence="3 4">OJF2</strain>
    </source>
</reference>
<feature type="transmembrane region" description="Helical" evidence="2">
    <location>
        <begin position="134"/>
        <end position="151"/>
    </location>
</feature>
<dbReference type="InterPro" id="IPR021125">
    <property type="entry name" value="DUF2127"/>
</dbReference>
<keyword evidence="4" id="KW-1185">Reference proteome</keyword>
<dbReference type="AlphaFoldDB" id="A0A5B9W8I6"/>
<dbReference type="EMBL" id="CP042997">
    <property type="protein sequence ID" value="QEH36942.1"/>
    <property type="molecule type" value="Genomic_DNA"/>
</dbReference>
<feature type="transmembrane region" description="Helical" evidence="2">
    <location>
        <begin position="79"/>
        <end position="96"/>
    </location>
</feature>
<dbReference type="Proteomes" id="UP000324233">
    <property type="component" value="Chromosome"/>
</dbReference>
<name>A0A5B9W8I6_9BACT</name>
<dbReference type="RefSeq" id="WP_168222073.1">
    <property type="nucleotide sequence ID" value="NZ_CP042997.1"/>
</dbReference>
<dbReference type="Pfam" id="PF09900">
    <property type="entry name" value="DUF2127"/>
    <property type="match status" value="1"/>
</dbReference>
<evidence type="ECO:0000313" key="4">
    <source>
        <dbReference type="Proteomes" id="UP000324233"/>
    </source>
</evidence>
<evidence type="ECO:0000256" key="1">
    <source>
        <dbReference type="SAM" id="MobiDB-lite"/>
    </source>
</evidence>
<gene>
    <name evidence="3" type="ORF">OJF2_55270</name>
</gene>
<feature type="transmembrane region" description="Helical" evidence="2">
    <location>
        <begin position="12"/>
        <end position="38"/>
    </location>
</feature>
<keyword evidence="2" id="KW-0812">Transmembrane</keyword>
<keyword evidence="2" id="KW-0472">Membrane</keyword>
<evidence type="ECO:0008006" key="5">
    <source>
        <dbReference type="Google" id="ProtNLM"/>
    </source>
</evidence>
<dbReference type="KEGG" id="agv:OJF2_55270"/>
<evidence type="ECO:0000256" key="2">
    <source>
        <dbReference type="SAM" id="Phobius"/>
    </source>
</evidence>